<accession>A0A4C1W2T7</accession>
<sequence>MDDGRAQAHGASVDLLPYKLRRKGTKLKFIHNLCNTDKAPLTRHETSVTAIASPIRYLASIEEEGNSLDTRPKLQVTMDDVNLSALHTPLLLQRAVKKSVKSVLPTFYFNIDTIVQVIEW</sequence>
<reference evidence="1 2" key="1">
    <citation type="journal article" date="2019" name="Commun. Biol.">
        <title>The bagworm genome reveals a unique fibroin gene that provides high tensile strength.</title>
        <authorList>
            <person name="Kono N."/>
            <person name="Nakamura H."/>
            <person name="Ohtoshi R."/>
            <person name="Tomita M."/>
            <person name="Numata K."/>
            <person name="Arakawa K."/>
        </authorList>
    </citation>
    <scope>NUCLEOTIDE SEQUENCE [LARGE SCALE GENOMIC DNA]</scope>
</reference>
<evidence type="ECO:0000313" key="1">
    <source>
        <dbReference type="EMBL" id="GBP45816.1"/>
    </source>
</evidence>
<dbReference type="Proteomes" id="UP000299102">
    <property type="component" value="Unassembled WGS sequence"/>
</dbReference>
<evidence type="ECO:0000313" key="2">
    <source>
        <dbReference type="Proteomes" id="UP000299102"/>
    </source>
</evidence>
<keyword evidence="2" id="KW-1185">Reference proteome</keyword>
<dbReference type="EMBL" id="BGZK01000472">
    <property type="protein sequence ID" value="GBP45816.1"/>
    <property type="molecule type" value="Genomic_DNA"/>
</dbReference>
<protein>
    <submittedName>
        <fullName evidence="1">Uncharacterized protein</fullName>
    </submittedName>
</protein>
<dbReference type="AlphaFoldDB" id="A0A4C1W2T7"/>
<comment type="caution">
    <text evidence="1">The sequence shown here is derived from an EMBL/GenBank/DDBJ whole genome shotgun (WGS) entry which is preliminary data.</text>
</comment>
<organism evidence="1 2">
    <name type="scientific">Eumeta variegata</name>
    <name type="common">Bagworm moth</name>
    <name type="synonym">Eumeta japonica</name>
    <dbReference type="NCBI Taxonomy" id="151549"/>
    <lineage>
        <taxon>Eukaryota</taxon>
        <taxon>Metazoa</taxon>
        <taxon>Ecdysozoa</taxon>
        <taxon>Arthropoda</taxon>
        <taxon>Hexapoda</taxon>
        <taxon>Insecta</taxon>
        <taxon>Pterygota</taxon>
        <taxon>Neoptera</taxon>
        <taxon>Endopterygota</taxon>
        <taxon>Lepidoptera</taxon>
        <taxon>Glossata</taxon>
        <taxon>Ditrysia</taxon>
        <taxon>Tineoidea</taxon>
        <taxon>Psychidae</taxon>
        <taxon>Oiketicinae</taxon>
        <taxon>Eumeta</taxon>
    </lineage>
</organism>
<proteinExistence type="predicted"/>
<gene>
    <name evidence="1" type="ORF">EVAR_27523_1</name>
</gene>
<name>A0A4C1W2T7_EUMVA</name>